<dbReference type="Gene3D" id="2.60.120.10">
    <property type="entry name" value="Jelly Rolls"/>
    <property type="match status" value="1"/>
</dbReference>
<dbReference type="InterPro" id="IPR014710">
    <property type="entry name" value="RmlC-like_jellyroll"/>
</dbReference>
<dbReference type="PRINTS" id="PR00032">
    <property type="entry name" value="HTHARAC"/>
</dbReference>
<dbReference type="AlphaFoldDB" id="A0A8J7SHN9"/>
<keyword evidence="2" id="KW-0238">DNA-binding</keyword>
<comment type="caution">
    <text evidence="5">The sequence shown here is derived from an EMBL/GenBank/DDBJ whole genome shotgun (WGS) entry which is preliminary data.</text>
</comment>
<dbReference type="EMBL" id="JAENIM010000009">
    <property type="protein sequence ID" value="MBK1789974.1"/>
    <property type="molecule type" value="Genomic_DNA"/>
</dbReference>
<dbReference type="PROSITE" id="PS00041">
    <property type="entry name" value="HTH_ARAC_FAMILY_1"/>
    <property type="match status" value="1"/>
</dbReference>
<evidence type="ECO:0000313" key="5">
    <source>
        <dbReference type="EMBL" id="MBK1789974.1"/>
    </source>
</evidence>
<reference evidence="5" key="1">
    <citation type="submission" date="2021-01" db="EMBL/GenBank/DDBJ databases">
        <title>Modified the classification status of verrucomicrobia.</title>
        <authorList>
            <person name="Feng X."/>
        </authorList>
    </citation>
    <scope>NUCLEOTIDE SEQUENCE</scope>
    <source>
        <strain evidence="5">_KCTC 22039</strain>
    </source>
</reference>
<dbReference type="SMART" id="SM00342">
    <property type="entry name" value="HTH_ARAC"/>
    <property type="match status" value="1"/>
</dbReference>
<evidence type="ECO:0000313" key="6">
    <source>
        <dbReference type="Proteomes" id="UP000624703"/>
    </source>
</evidence>
<organism evidence="5 6">
    <name type="scientific">Persicirhabdus sediminis</name>
    <dbReference type="NCBI Taxonomy" id="454144"/>
    <lineage>
        <taxon>Bacteria</taxon>
        <taxon>Pseudomonadati</taxon>
        <taxon>Verrucomicrobiota</taxon>
        <taxon>Verrucomicrobiia</taxon>
        <taxon>Verrucomicrobiales</taxon>
        <taxon>Verrucomicrobiaceae</taxon>
        <taxon>Persicirhabdus</taxon>
    </lineage>
</organism>
<evidence type="ECO:0000256" key="2">
    <source>
        <dbReference type="ARBA" id="ARBA00023125"/>
    </source>
</evidence>
<dbReference type="Pfam" id="PF12833">
    <property type="entry name" value="HTH_18"/>
    <property type="match status" value="1"/>
</dbReference>
<protein>
    <submittedName>
        <fullName evidence="5">Helix-turn-helix domain-containing protein</fullName>
    </submittedName>
</protein>
<dbReference type="Pfam" id="PF02311">
    <property type="entry name" value="AraC_binding"/>
    <property type="match status" value="1"/>
</dbReference>
<dbReference type="Proteomes" id="UP000624703">
    <property type="component" value="Unassembled WGS sequence"/>
</dbReference>
<evidence type="ECO:0000259" key="4">
    <source>
        <dbReference type="PROSITE" id="PS01124"/>
    </source>
</evidence>
<keyword evidence="1" id="KW-0805">Transcription regulation</keyword>
<keyword evidence="6" id="KW-1185">Reference proteome</keyword>
<dbReference type="InterPro" id="IPR020449">
    <property type="entry name" value="Tscrpt_reg_AraC-type_HTH"/>
</dbReference>
<dbReference type="SUPFAM" id="SSF46689">
    <property type="entry name" value="Homeodomain-like"/>
    <property type="match status" value="2"/>
</dbReference>
<name>A0A8J7SHN9_9BACT</name>
<feature type="domain" description="HTH araC/xylS-type" evidence="4">
    <location>
        <begin position="181"/>
        <end position="279"/>
    </location>
</feature>
<dbReference type="InterPro" id="IPR018062">
    <property type="entry name" value="HTH_AraC-typ_CS"/>
</dbReference>
<evidence type="ECO:0000256" key="3">
    <source>
        <dbReference type="ARBA" id="ARBA00023163"/>
    </source>
</evidence>
<dbReference type="InterPro" id="IPR011051">
    <property type="entry name" value="RmlC_Cupin_sf"/>
</dbReference>
<dbReference type="RefSeq" id="WP_200310008.1">
    <property type="nucleotide sequence ID" value="NZ_JAENIM010000009.1"/>
</dbReference>
<dbReference type="PANTHER" id="PTHR43280">
    <property type="entry name" value="ARAC-FAMILY TRANSCRIPTIONAL REGULATOR"/>
    <property type="match status" value="1"/>
</dbReference>
<dbReference type="GO" id="GO:0043565">
    <property type="term" value="F:sequence-specific DNA binding"/>
    <property type="evidence" value="ECO:0007669"/>
    <property type="project" value="InterPro"/>
</dbReference>
<dbReference type="PANTHER" id="PTHR43280:SF27">
    <property type="entry name" value="TRANSCRIPTIONAL REGULATOR MTLR"/>
    <property type="match status" value="1"/>
</dbReference>
<dbReference type="InterPro" id="IPR018060">
    <property type="entry name" value="HTH_AraC"/>
</dbReference>
<dbReference type="GO" id="GO:0003700">
    <property type="term" value="F:DNA-binding transcription factor activity"/>
    <property type="evidence" value="ECO:0007669"/>
    <property type="project" value="InterPro"/>
</dbReference>
<dbReference type="InterPro" id="IPR003313">
    <property type="entry name" value="AraC-bd"/>
</dbReference>
<proteinExistence type="predicted"/>
<dbReference type="Gene3D" id="1.10.10.60">
    <property type="entry name" value="Homeodomain-like"/>
    <property type="match status" value="2"/>
</dbReference>
<dbReference type="SUPFAM" id="SSF51182">
    <property type="entry name" value="RmlC-like cupins"/>
    <property type="match status" value="1"/>
</dbReference>
<dbReference type="PROSITE" id="PS01124">
    <property type="entry name" value="HTH_ARAC_FAMILY_2"/>
    <property type="match status" value="1"/>
</dbReference>
<keyword evidence="3" id="KW-0804">Transcription</keyword>
<evidence type="ECO:0000256" key="1">
    <source>
        <dbReference type="ARBA" id="ARBA00023015"/>
    </source>
</evidence>
<gene>
    <name evidence="5" type="ORF">JIN82_02260</name>
</gene>
<sequence length="285" mass="32436">MKASQEDIIIKSEESFQCFQVITDKLVCPYHYHPEIEIVHIQSGRGQRLIGDFQSDFGKGDFVLIGSGLPHMYTQVGDDTVKSYCLQFKAQALGTDFLKIPEMAKIAAMLERAKRGMTFSNDVEEKAKKILARANRVGAGPARICALIELLELLSEDEESKCLASLSYNAPSSPKELDRQEKVINYLNQHWPEPIKLAEVAKIAGLHPNSFSRFFRKCFRRTFQQYLIELRLSHAARLLLENNDTITGIAFDCGFSDLSNFNRQFLKNYGSTPRDYRKRLSTGRK</sequence>
<accession>A0A8J7SHN9</accession>
<dbReference type="InterPro" id="IPR009057">
    <property type="entry name" value="Homeodomain-like_sf"/>
</dbReference>